<reference evidence="1" key="1">
    <citation type="submission" date="2024-06" db="EMBL/GenBank/DDBJ databases">
        <authorList>
            <person name="Li S."/>
        </authorList>
    </citation>
    <scope>NUCLEOTIDE SEQUENCE</scope>
    <source>
        <strain evidence="1">SR10</strain>
    </source>
</reference>
<protein>
    <recommendedName>
        <fullName evidence="2">HEAT repeat domain-containing protein</fullName>
    </recommendedName>
</protein>
<name>A0AAU8MZD6_9GAMM</name>
<organism evidence="1">
    <name type="scientific">Lysobacter firmicutimachus</name>
    <dbReference type="NCBI Taxonomy" id="1792846"/>
    <lineage>
        <taxon>Bacteria</taxon>
        <taxon>Pseudomonadati</taxon>
        <taxon>Pseudomonadota</taxon>
        <taxon>Gammaproteobacteria</taxon>
        <taxon>Lysobacterales</taxon>
        <taxon>Lysobacteraceae</taxon>
        <taxon>Lysobacter</taxon>
    </lineage>
</organism>
<evidence type="ECO:0000313" key="1">
    <source>
        <dbReference type="EMBL" id="XCO77061.1"/>
    </source>
</evidence>
<dbReference type="EMBL" id="CP159925">
    <property type="protein sequence ID" value="XCO77061.1"/>
    <property type="molecule type" value="Genomic_DNA"/>
</dbReference>
<dbReference type="RefSeq" id="WP_363800383.1">
    <property type="nucleotide sequence ID" value="NZ_CP159925.1"/>
</dbReference>
<evidence type="ECO:0008006" key="2">
    <source>
        <dbReference type="Google" id="ProtNLM"/>
    </source>
</evidence>
<proteinExistence type="predicted"/>
<dbReference type="Gene3D" id="1.25.10.10">
    <property type="entry name" value="Leucine-rich Repeat Variant"/>
    <property type="match status" value="1"/>
</dbReference>
<dbReference type="InterPro" id="IPR011989">
    <property type="entry name" value="ARM-like"/>
</dbReference>
<accession>A0AAU8MZD6</accession>
<dbReference type="AlphaFoldDB" id="A0AAU8MZD6"/>
<sequence>MSSDPAQRAASYWEQRKREMRAFWDERRIEAAQRCDRLVEEYERAVAAGDEERAELLIDVALWEESSPGRAALQRLLVSSGQTRHQAIVRSLQLDAHASSVPFLRRAFDEGLPRMRECSCSEPGAIAKWFGHAFADIGTPEAIAALRHYALSHPEPDVREEMRYRLGKLNREPDR</sequence>
<gene>
    <name evidence="1" type="ORF">ABU614_09830</name>
</gene>